<evidence type="ECO:0000313" key="3">
    <source>
        <dbReference type="EMBL" id="CAH4030830.1"/>
    </source>
</evidence>
<feature type="region of interest" description="Disordered" evidence="2">
    <location>
        <begin position="886"/>
        <end position="908"/>
    </location>
</feature>
<reference evidence="3" key="1">
    <citation type="submission" date="2022-05" db="EMBL/GenBank/DDBJ databases">
        <authorList>
            <person name="Okamura Y."/>
        </authorList>
    </citation>
    <scope>NUCLEOTIDE SEQUENCE</scope>
</reference>
<keyword evidence="4" id="KW-1185">Reference proteome</keyword>
<feature type="coiled-coil region" evidence="1">
    <location>
        <begin position="207"/>
        <end position="297"/>
    </location>
</feature>
<proteinExistence type="predicted"/>
<evidence type="ECO:0000256" key="2">
    <source>
        <dbReference type="SAM" id="MobiDB-lite"/>
    </source>
</evidence>
<feature type="coiled-coil region" evidence="1">
    <location>
        <begin position="347"/>
        <end position="449"/>
    </location>
</feature>
<comment type="caution">
    <text evidence="3">The sequence shown here is derived from an EMBL/GenBank/DDBJ whole genome shotgun (WGS) entry which is preliminary data.</text>
</comment>
<sequence>MECPERDTFKPKKDLSLSSLILWNIKKVMEINTSVNLKVRIVPLKHFLAKLTNEALLQDAMQSAYQHLEEGSYDVNMLMAQGPEEQHLACAILAWQRLGHGRVDSLINFIHREKRSREMKSTKVSFKSRDSQEGGCSKNIMGPAVIGPVVRLPVETKIVMHMENPCARHQPKKKPQKDIISKIEPCCMDSACIKRLTDLDAATGELRKRAARLAKREAERVELLERAEAAWRDLEVGFQRRLTLAEEKEDDLAKEIKKLIEDRNDYKNATNVLIKQLKERSKVVEKEREQLTEIEKEVCNRACERLRLSEQATQGDAAMAELHCRSTQLERELLYKEEQARRKVIALENEKDSIRGLTLEAERAMRSELSALKEQMMDVSKQLLVEEARNNKVKAELEEMRQEKMNIIEDLEGCKDMCDGRIQKRVDVLKTRRDELNELKNRVIECECKLPQDAAVEVKRTPSLAALCYCQPEDRALDACSCMSLRSQLLSNLLSDLFSGLQSELGGTRSEMPCQLLKCLEDRHNWDRGSLVKTNLRNFFAQLLLGELDIAIATSIEKYHAKWVGASCNDHLRAVSGHDEDDGWQDRAIERRAQKLATKLAEQLFRERADLMAQKAKDIMNAGPPPCECKPQQNAAVYPCLVKTQHPTGRKIDGTSSYLKKTIQDVTNIKSQIEDLKKESIKKEDLRQMEDKLARIIQRVTKQDSKKGTLNSNKIDKKISNDETTNKVNILKSTLVEPLQTRKSNRFQSNISGRVEKYSNKMNLKKKDPSVAVNLCLCDPNKTKETYAPNKSKSSWDPNFFTELTTQISNVKLSKPIVTLPKSSKANSDKKIRKKVCPSKCVCLHKIPSNKSIDKLLDALKNWKFKLDDPTFDKAMETNGIKRSPFDISYGNRQTKDSNNVNDNPIDDRNNIQKLDYLPLSTLSEYMGAVNLDKSDENVCKCSPDVTNISDNNPLRNFKCISANLCACKEVDKEKPHEKKSQIYTVNVTDQTFESSIKEAGIQKDSFIDKIVKDSELFSYDCEYDIKFLGATLTDNRCTTHEMKSKIELVPDNTNLNRTSNKDKCSRSDTYDNLRRLFDNDIKCDKVERLSNISKPTKESCICCNDSEQQNDLECNTFNLLEDYLRDRLNQFKTSCKSSCIQPKDEEKLYSTVLNKVKDFISINMDKVSCKCLKPCEGDDRWTRVYGLLQEYLNMKIQRVQCTCPEREEPSALPNVLDEVINLINNDFKKLKDLCVCERKRPNDEPATKASVRFSEKETFQTPVKKEMSSFTTNVDVLNTSCSPIPSIDSRVNVEMVEKVTSCKLNDLYITDCKCRNAFTEPYFLGVAVNEETEIPSLSNVDLKSSTTSKGVYSNIELKQPYIGYTLNCSCDNHLGCVCTKSLVQTNDDKFNLIWNSFSKVYPEKLSYIMRAVPLIKSEHNSFGKDFLSYTTQELKDDEYFDIKESECQTQTSNEGEIALKKSADVINKSNNDTNTEVKGKESSSSHQSFVTVPNDEELLTNKNTLYNSLFLPVDNLGSIKSYSSSKSDDCECNMVPICHVKLLVENIEYNLKNSNCICDAMSSQVCPIHKSVKVN</sequence>
<accession>A0A9P0TFP5</accession>
<dbReference type="EMBL" id="CALOZG010000011">
    <property type="protein sequence ID" value="CAH4030830.1"/>
    <property type="molecule type" value="Genomic_DNA"/>
</dbReference>
<feature type="coiled-coil region" evidence="1">
    <location>
        <begin position="659"/>
        <end position="706"/>
    </location>
</feature>
<evidence type="ECO:0000256" key="1">
    <source>
        <dbReference type="SAM" id="Coils"/>
    </source>
</evidence>
<dbReference type="Proteomes" id="UP001152562">
    <property type="component" value="Unassembled WGS sequence"/>
</dbReference>
<organism evidence="3 4">
    <name type="scientific">Pieris brassicae</name>
    <name type="common">White butterfly</name>
    <name type="synonym">Large white butterfly</name>
    <dbReference type="NCBI Taxonomy" id="7116"/>
    <lineage>
        <taxon>Eukaryota</taxon>
        <taxon>Metazoa</taxon>
        <taxon>Ecdysozoa</taxon>
        <taxon>Arthropoda</taxon>
        <taxon>Hexapoda</taxon>
        <taxon>Insecta</taxon>
        <taxon>Pterygota</taxon>
        <taxon>Neoptera</taxon>
        <taxon>Endopterygota</taxon>
        <taxon>Lepidoptera</taxon>
        <taxon>Glossata</taxon>
        <taxon>Ditrysia</taxon>
        <taxon>Papilionoidea</taxon>
        <taxon>Pieridae</taxon>
        <taxon>Pierinae</taxon>
        <taxon>Pieris</taxon>
    </lineage>
</organism>
<keyword evidence="1" id="KW-0175">Coiled coil</keyword>
<feature type="compositionally biased region" description="Polar residues" evidence="2">
    <location>
        <begin position="891"/>
        <end position="903"/>
    </location>
</feature>
<evidence type="ECO:0000313" key="4">
    <source>
        <dbReference type="Proteomes" id="UP001152562"/>
    </source>
</evidence>
<protein>
    <submittedName>
        <fullName evidence="3">Uncharacterized protein</fullName>
    </submittedName>
</protein>
<name>A0A9P0TFP5_PIEBR</name>
<gene>
    <name evidence="3" type="ORF">PIBRA_LOCUS7435</name>
</gene>